<feature type="region of interest" description="Disordered" evidence="1">
    <location>
        <begin position="75"/>
        <end position="114"/>
    </location>
</feature>
<dbReference type="EMBL" id="KV427143">
    <property type="protein sequence ID" value="KZV78084.1"/>
    <property type="molecule type" value="Genomic_DNA"/>
</dbReference>
<sequence length="148" mass="15872">MATKYRSSLDINLANLKQLAAGLNIQPDGPAHHKKSWQEPLEKYFKDNEATLGHNPVYQHHYFPGASSVPKARAISDDKAVQDSEAAKVPKTPTPAFQGLLDRKMPVDPPGLVLPPKAAKTVSFALDKDKPRDGGSAAPAKAPAKSGQ</sequence>
<protein>
    <submittedName>
        <fullName evidence="2">Uncharacterized protein</fullName>
    </submittedName>
</protein>
<reference evidence="2 3" key="1">
    <citation type="journal article" date="2016" name="Mol. Biol. Evol.">
        <title>Comparative Genomics of Early-Diverging Mushroom-Forming Fungi Provides Insights into the Origins of Lignocellulose Decay Capabilities.</title>
        <authorList>
            <person name="Nagy L.G."/>
            <person name="Riley R."/>
            <person name="Tritt A."/>
            <person name="Adam C."/>
            <person name="Daum C."/>
            <person name="Floudas D."/>
            <person name="Sun H."/>
            <person name="Yadav J.S."/>
            <person name="Pangilinan J."/>
            <person name="Larsson K.H."/>
            <person name="Matsuura K."/>
            <person name="Barry K."/>
            <person name="Labutti K."/>
            <person name="Kuo R."/>
            <person name="Ohm R.A."/>
            <person name="Bhattacharya S.S."/>
            <person name="Shirouzu T."/>
            <person name="Yoshinaga Y."/>
            <person name="Martin F.M."/>
            <person name="Grigoriev I.V."/>
            <person name="Hibbett D.S."/>
        </authorList>
    </citation>
    <scope>NUCLEOTIDE SEQUENCE [LARGE SCALE GENOMIC DNA]</scope>
    <source>
        <strain evidence="2 3">HHB12029</strain>
    </source>
</reference>
<keyword evidence="3" id="KW-1185">Reference proteome</keyword>
<feature type="compositionally biased region" description="Basic and acidic residues" evidence="1">
    <location>
        <begin position="75"/>
        <end position="88"/>
    </location>
</feature>
<evidence type="ECO:0000313" key="2">
    <source>
        <dbReference type="EMBL" id="KZV78084.1"/>
    </source>
</evidence>
<feature type="region of interest" description="Disordered" evidence="1">
    <location>
        <begin position="126"/>
        <end position="148"/>
    </location>
</feature>
<proteinExistence type="predicted"/>
<feature type="compositionally biased region" description="Low complexity" evidence="1">
    <location>
        <begin position="134"/>
        <end position="148"/>
    </location>
</feature>
<evidence type="ECO:0000256" key="1">
    <source>
        <dbReference type="SAM" id="MobiDB-lite"/>
    </source>
</evidence>
<accession>A0A166MIZ0</accession>
<feature type="non-terminal residue" evidence="2">
    <location>
        <position position="148"/>
    </location>
</feature>
<dbReference type="Proteomes" id="UP000077266">
    <property type="component" value="Unassembled WGS sequence"/>
</dbReference>
<organism evidence="2 3">
    <name type="scientific">Exidia glandulosa HHB12029</name>
    <dbReference type="NCBI Taxonomy" id="1314781"/>
    <lineage>
        <taxon>Eukaryota</taxon>
        <taxon>Fungi</taxon>
        <taxon>Dikarya</taxon>
        <taxon>Basidiomycota</taxon>
        <taxon>Agaricomycotina</taxon>
        <taxon>Agaricomycetes</taxon>
        <taxon>Auriculariales</taxon>
        <taxon>Exidiaceae</taxon>
        <taxon>Exidia</taxon>
    </lineage>
</organism>
<dbReference type="InParanoid" id="A0A166MIZ0"/>
<name>A0A166MIZ0_EXIGL</name>
<evidence type="ECO:0000313" key="3">
    <source>
        <dbReference type="Proteomes" id="UP000077266"/>
    </source>
</evidence>
<dbReference type="AlphaFoldDB" id="A0A166MIZ0"/>
<gene>
    <name evidence="2" type="ORF">EXIGLDRAFT_784323</name>
</gene>